<keyword evidence="4" id="KW-1185">Reference proteome</keyword>
<accession>A0ABW0QX55</accession>
<dbReference type="Pfam" id="PF01408">
    <property type="entry name" value="GFO_IDH_MocA"/>
    <property type="match status" value="1"/>
</dbReference>
<organism evidence="3 4">
    <name type="scientific">Cohnella yongneupensis</name>
    <dbReference type="NCBI Taxonomy" id="425006"/>
    <lineage>
        <taxon>Bacteria</taxon>
        <taxon>Bacillati</taxon>
        <taxon>Bacillota</taxon>
        <taxon>Bacilli</taxon>
        <taxon>Bacillales</taxon>
        <taxon>Paenibacillaceae</taxon>
        <taxon>Cohnella</taxon>
    </lineage>
</organism>
<feature type="domain" description="Gfo/Idh/MocA-like oxidoreductase N-terminal" evidence="2">
    <location>
        <begin position="13"/>
        <end position="133"/>
    </location>
</feature>
<dbReference type="RefSeq" id="WP_378109987.1">
    <property type="nucleotide sequence ID" value="NZ_JBHSNC010000006.1"/>
</dbReference>
<name>A0ABW0QX55_9BACL</name>
<keyword evidence="1" id="KW-0560">Oxidoreductase</keyword>
<protein>
    <submittedName>
        <fullName evidence="3">Gfo/Idh/MocA family protein</fullName>
    </submittedName>
</protein>
<comment type="caution">
    <text evidence="3">The sequence shown here is derived from an EMBL/GenBank/DDBJ whole genome shotgun (WGS) entry which is preliminary data.</text>
</comment>
<dbReference type="SUPFAM" id="SSF51735">
    <property type="entry name" value="NAD(P)-binding Rossmann-fold domains"/>
    <property type="match status" value="1"/>
</dbReference>
<dbReference type="InterPro" id="IPR050463">
    <property type="entry name" value="Gfo/Idh/MocA_oxidrdct_glycsds"/>
</dbReference>
<evidence type="ECO:0000313" key="4">
    <source>
        <dbReference type="Proteomes" id="UP001596108"/>
    </source>
</evidence>
<dbReference type="Gene3D" id="3.30.360.10">
    <property type="entry name" value="Dihydrodipicolinate Reductase, domain 2"/>
    <property type="match status" value="1"/>
</dbReference>
<evidence type="ECO:0000256" key="1">
    <source>
        <dbReference type="ARBA" id="ARBA00023002"/>
    </source>
</evidence>
<dbReference type="Proteomes" id="UP001596108">
    <property type="component" value="Unassembled WGS sequence"/>
</dbReference>
<sequence length="177" mass="19800">MHNIDLQHETKPLRIGIIGIGFWSMFTHVPAIRSSERAQLVSISRRTPERLELARQSLNVSHAYTDWRELINRNELDAVVVSTAHPAHAEPVIAALEHGLHVFVEKPLAVTSHDARLMVQAAEKAERVLMVGYDRRFKGLFRTIKSEIQNGAIGTVRQVSVSVAQDYFGLFGGDTIP</sequence>
<dbReference type="PANTHER" id="PTHR43818:SF11">
    <property type="entry name" value="BCDNA.GH03377"/>
    <property type="match status" value="1"/>
</dbReference>
<dbReference type="PANTHER" id="PTHR43818">
    <property type="entry name" value="BCDNA.GH03377"/>
    <property type="match status" value="1"/>
</dbReference>
<dbReference type="Gene3D" id="3.40.50.720">
    <property type="entry name" value="NAD(P)-binding Rossmann-like Domain"/>
    <property type="match status" value="1"/>
</dbReference>
<dbReference type="InterPro" id="IPR000683">
    <property type="entry name" value="Gfo/Idh/MocA-like_OxRdtase_N"/>
</dbReference>
<dbReference type="InterPro" id="IPR036291">
    <property type="entry name" value="NAD(P)-bd_dom_sf"/>
</dbReference>
<gene>
    <name evidence="3" type="ORF">ACFPQ4_01680</name>
</gene>
<proteinExistence type="predicted"/>
<reference evidence="4" key="1">
    <citation type="journal article" date="2019" name="Int. J. Syst. Evol. Microbiol.">
        <title>The Global Catalogue of Microorganisms (GCM) 10K type strain sequencing project: providing services to taxonomists for standard genome sequencing and annotation.</title>
        <authorList>
            <consortium name="The Broad Institute Genomics Platform"/>
            <consortium name="The Broad Institute Genome Sequencing Center for Infectious Disease"/>
            <person name="Wu L."/>
            <person name="Ma J."/>
        </authorList>
    </citation>
    <scope>NUCLEOTIDE SEQUENCE [LARGE SCALE GENOMIC DNA]</scope>
    <source>
        <strain evidence="4">CGMCC 1.18578</strain>
    </source>
</reference>
<evidence type="ECO:0000313" key="3">
    <source>
        <dbReference type="EMBL" id="MFC5528167.1"/>
    </source>
</evidence>
<evidence type="ECO:0000259" key="2">
    <source>
        <dbReference type="Pfam" id="PF01408"/>
    </source>
</evidence>
<dbReference type="EMBL" id="JBHSNC010000006">
    <property type="protein sequence ID" value="MFC5528167.1"/>
    <property type="molecule type" value="Genomic_DNA"/>
</dbReference>